<comment type="caution">
    <text evidence="1">The sequence shown here is derived from an EMBL/GenBank/DDBJ whole genome shotgun (WGS) entry which is preliminary data.</text>
</comment>
<protein>
    <recommendedName>
        <fullName evidence="3">WYL domain-containing protein</fullName>
    </recommendedName>
</protein>
<accession>A0ABT0D8S8</accession>
<keyword evidence="2" id="KW-1185">Reference proteome</keyword>
<dbReference type="Proteomes" id="UP001203284">
    <property type="component" value="Unassembled WGS sequence"/>
</dbReference>
<sequence length="99" mass="10843">MMSMHEAVDALRSARCLAVEYGGYTRRVEVHAVGFGSQGQGLMEVWQVDGGSSSGVSSGWKLMRLDDVASAMRTDQPSLAPRPGYRRSHRAMTEIIDQV</sequence>
<organism evidence="1 2">
    <name type="scientific">Ancylobacter crimeensis</name>
    <dbReference type="NCBI Taxonomy" id="2579147"/>
    <lineage>
        <taxon>Bacteria</taxon>
        <taxon>Pseudomonadati</taxon>
        <taxon>Pseudomonadota</taxon>
        <taxon>Alphaproteobacteria</taxon>
        <taxon>Hyphomicrobiales</taxon>
        <taxon>Xanthobacteraceae</taxon>
        <taxon>Ancylobacter</taxon>
    </lineage>
</organism>
<evidence type="ECO:0008006" key="3">
    <source>
        <dbReference type="Google" id="ProtNLM"/>
    </source>
</evidence>
<name>A0ABT0D8S8_9HYPH</name>
<gene>
    <name evidence="1" type="ORF">MWN34_05460</name>
</gene>
<proteinExistence type="predicted"/>
<dbReference type="RefSeq" id="WP_247027362.1">
    <property type="nucleotide sequence ID" value="NZ_JALKCH010000003.1"/>
</dbReference>
<evidence type="ECO:0000313" key="1">
    <source>
        <dbReference type="EMBL" id="MCK0196358.1"/>
    </source>
</evidence>
<reference evidence="1 2" key="1">
    <citation type="submission" date="2022-04" db="EMBL/GenBank/DDBJ databases">
        <authorList>
            <person name="Grouzdev D.S."/>
            <person name="Pantiukh K.S."/>
            <person name="Krutkina M.S."/>
        </authorList>
    </citation>
    <scope>NUCLEOTIDE SEQUENCE [LARGE SCALE GENOMIC DNA]</scope>
    <source>
        <strain evidence="1 2">6x-1</strain>
    </source>
</reference>
<evidence type="ECO:0000313" key="2">
    <source>
        <dbReference type="Proteomes" id="UP001203284"/>
    </source>
</evidence>
<dbReference type="EMBL" id="JALKCH010000003">
    <property type="protein sequence ID" value="MCK0196358.1"/>
    <property type="molecule type" value="Genomic_DNA"/>
</dbReference>